<feature type="binding site" evidence="11">
    <location>
        <position position="659"/>
    </location>
    <ligand>
        <name>Zn(2+)</name>
        <dbReference type="ChEBI" id="CHEBI:29105"/>
    </ligand>
</feature>
<dbReference type="FunFam" id="3.30.54.20:FF:000001">
    <property type="entry name" value="Alanine--tRNA ligase"/>
    <property type="match status" value="1"/>
</dbReference>
<dbReference type="SUPFAM" id="SSF50447">
    <property type="entry name" value="Translation proteins"/>
    <property type="match status" value="1"/>
</dbReference>
<keyword evidence="6 11" id="KW-0862">Zinc</keyword>
<evidence type="ECO:0000256" key="4">
    <source>
        <dbReference type="ARBA" id="ARBA00022723"/>
    </source>
</evidence>
<keyword evidence="7 11" id="KW-0067">ATP-binding</keyword>
<dbReference type="HAMAP" id="MF_00036_B">
    <property type="entry name" value="Ala_tRNA_synth_B"/>
    <property type="match status" value="1"/>
</dbReference>
<dbReference type="Pfam" id="PF02272">
    <property type="entry name" value="DHHA1"/>
    <property type="match status" value="1"/>
</dbReference>
<comment type="catalytic activity">
    <reaction evidence="11">
        <text>tRNA(Ala) + L-alanine + ATP = L-alanyl-tRNA(Ala) + AMP + diphosphate</text>
        <dbReference type="Rhea" id="RHEA:12540"/>
        <dbReference type="Rhea" id="RHEA-COMP:9657"/>
        <dbReference type="Rhea" id="RHEA-COMP:9923"/>
        <dbReference type="ChEBI" id="CHEBI:30616"/>
        <dbReference type="ChEBI" id="CHEBI:33019"/>
        <dbReference type="ChEBI" id="CHEBI:57972"/>
        <dbReference type="ChEBI" id="CHEBI:78442"/>
        <dbReference type="ChEBI" id="CHEBI:78497"/>
        <dbReference type="ChEBI" id="CHEBI:456215"/>
        <dbReference type="EC" id="6.1.1.7"/>
    </reaction>
</comment>
<dbReference type="GO" id="GO:0000049">
    <property type="term" value="F:tRNA binding"/>
    <property type="evidence" value="ECO:0007669"/>
    <property type="project" value="UniProtKB-KW"/>
</dbReference>
<comment type="caution">
    <text evidence="13">The sequence shown here is derived from an EMBL/GenBank/DDBJ whole genome shotgun (WGS) entry which is preliminary data.</text>
</comment>
<keyword evidence="5 11" id="KW-0547">Nucleotide-binding</keyword>
<dbReference type="InterPro" id="IPR023033">
    <property type="entry name" value="Ala_tRNA_ligase_euk/bac"/>
</dbReference>
<dbReference type="InterPro" id="IPR002318">
    <property type="entry name" value="Ala-tRNA-lgiase_IIc"/>
</dbReference>
<dbReference type="PANTHER" id="PTHR11777">
    <property type="entry name" value="ALANYL-TRNA SYNTHETASE"/>
    <property type="match status" value="1"/>
</dbReference>
<dbReference type="Gene3D" id="3.30.980.10">
    <property type="entry name" value="Threonyl-trna Synthetase, Chain A, domain 2"/>
    <property type="match status" value="1"/>
</dbReference>
<evidence type="ECO:0000256" key="11">
    <source>
        <dbReference type="HAMAP-Rule" id="MF_00036"/>
    </source>
</evidence>
<dbReference type="GO" id="GO:0005829">
    <property type="term" value="C:cytosol"/>
    <property type="evidence" value="ECO:0007669"/>
    <property type="project" value="TreeGrafter"/>
</dbReference>
<keyword evidence="2 11" id="KW-0820">tRNA-binding</keyword>
<evidence type="ECO:0000256" key="8">
    <source>
        <dbReference type="ARBA" id="ARBA00022884"/>
    </source>
</evidence>
<dbReference type="InterPro" id="IPR018165">
    <property type="entry name" value="Ala-tRNA-synth_IIc_core"/>
</dbReference>
<name>A0A1V6CDJ1_UNCT6</name>
<evidence type="ECO:0000256" key="1">
    <source>
        <dbReference type="ARBA" id="ARBA00008226"/>
    </source>
</evidence>
<keyword evidence="10 11" id="KW-0030">Aminoacyl-tRNA synthetase</keyword>
<dbReference type="GO" id="GO:0006419">
    <property type="term" value="P:alanyl-tRNA aminoacylation"/>
    <property type="evidence" value="ECO:0007669"/>
    <property type="project" value="UniProtKB-UniRule"/>
</dbReference>
<dbReference type="SUPFAM" id="SSF55186">
    <property type="entry name" value="ThrRS/AlaRS common domain"/>
    <property type="match status" value="1"/>
</dbReference>
<dbReference type="InterPro" id="IPR018164">
    <property type="entry name" value="Ala-tRNA-synth_IIc_N"/>
</dbReference>
<dbReference type="InterPro" id="IPR018163">
    <property type="entry name" value="Thr/Ala-tRNA-synth_IIc_edit"/>
</dbReference>
<dbReference type="EC" id="6.1.1.7" evidence="11"/>
<comment type="similarity">
    <text evidence="1 11">Belongs to the class-II aminoacyl-tRNA synthetase family.</text>
</comment>
<evidence type="ECO:0000256" key="7">
    <source>
        <dbReference type="ARBA" id="ARBA00022840"/>
    </source>
</evidence>
<dbReference type="Gene3D" id="6.10.250.550">
    <property type="match status" value="1"/>
</dbReference>
<gene>
    <name evidence="11 13" type="primary">alaS</name>
    <name evidence="13" type="ORF">BWX89_00284</name>
</gene>
<dbReference type="FunFam" id="3.30.980.10:FF:000004">
    <property type="entry name" value="Alanine--tRNA ligase, cytoplasmic"/>
    <property type="match status" value="1"/>
</dbReference>
<dbReference type="Gene3D" id="2.40.30.130">
    <property type="match status" value="1"/>
</dbReference>
<reference evidence="13" key="1">
    <citation type="submission" date="2017-02" db="EMBL/GenBank/DDBJ databases">
        <title>Delving into the versatile metabolic prowess of the omnipresent phylum Bacteroidetes.</title>
        <authorList>
            <person name="Nobu M.K."/>
            <person name="Mei R."/>
            <person name="Narihiro T."/>
            <person name="Kuroda K."/>
            <person name="Liu W.-T."/>
        </authorList>
    </citation>
    <scope>NUCLEOTIDE SEQUENCE</scope>
    <source>
        <strain evidence="13">ADurb.Bin131</strain>
    </source>
</reference>
<dbReference type="GO" id="GO:0008270">
    <property type="term" value="F:zinc ion binding"/>
    <property type="evidence" value="ECO:0007669"/>
    <property type="project" value="UniProtKB-UniRule"/>
</dbReference>
<comment type="cofactor">
    <cofactor evidence="11">
        <name>Zn(2+)</name>
        <dbReference type="ChEBI" id="CHEBI:29105"/>
    </cofactor>
    <text evidence="11">Binds 1 zinc ion per subunit.</text>
</comment>
<dbReference type="Pfam" id="PF01411">
    <property type="entry name" value="tRNA-synt_2c"/>
    <property type="match status" value="1"/>
</dbReference>
<protein>
    <recommendedName>
        <fullName evidence="11">Alanine--tRNA ligase</fullName>
        <ecNumber evidence="11">6.1.1.7</ecNumber>
    </recommendedName>
    <alternativeName>
        <fullName evidence="11">Alanyl-tRNA synthetase</fullName>
        <shortName evidence="11">AlaRS</shortName>
    </alternativeName>
</protein>
<dbReference type="InterPro" id="IPR012947">
    <property type="entry name" value="tRNA_SAD"/>
</dbReference>
<dbReference type="AlphaFoldDB" id="A0A1V6CDJ1"/>
<evidence type="ECO:0000259" key="12">
    <source>
        <dbReference type="PROSITE" id="PS50860"/>
    </source>
</evidence>
<dbReference type="InterPro" id="IPR018162">
    <property type="entry name" value="Ala-tRNA-ligase_IIc_anticod-bd"/>
</dbReference>
<evidence type="ECO:0000256" key="10">
    <source>
        <dbReference type="ARBA" id="ARBA00023146"/>
    </source>
</evidence>
<feature type="binding site" evidence="11">
    <location>
        <position position="553"/>
    </location>
    <ligand>
        <name>Zn(2+)</name>
        <dbReference type="ChEBI" id="CHEBI:29105"/>
    </ligand>
</feature>
<dbReference type="Gene3D" id="3.30.930.10">
    <property type="entry name" value="Bira Bifunctional Protein, Domain 2"/>
    <property type="match status" value="1"/>
</dbReference>
<dbReference type="CDD" id="cd00673">
    <property type="entry name" value="AlaRS_core"/>
    <property type="match status" value="1"/>
</dbReference>
<comment type="subcellular location">
    <subcellularLocation>
        <location evidence="11">Cytoplasm</location>
    </subcellularLocation>
</comment>
<dbReference type="PANTHER" id="PTHR11777:SF9">
    <property type="entry name" value="ALANINE--TRNA LIGASE, CYTOPLASMIC"/>
    <property type="match status" value="1"/>
</dbReference>
<dbReference type="SUPFAM" id="SSF101353">
    <property type="entry name" value="Putative anticodon-binding domain of alanyl-tRNA synthetase (AlaRS)"/>
    <property type="match status" value="1"/>
</dbReference>
<dbReference type="PRINTS" id="PR00980">
    <property type="entry name" value="TRNASYNTHALA"/>
</dbReference>
<evidence type="ECO:0000313" key="13">
    <source>
        <dbReference type="EMBL" id="OQB74926.1"/>
    </source>
</evidence>
<dbReference type="InterPro" id="IPR045864">
    <property type="entry name" value="aa-tRNA-synth_II/BPL/LPL"/>
</dbReference>
<dbReference type="InterPro" id="IPR003156">
    <property type="entry name" value="DHHA1_dom"/>
</dbReference>
<evidence type="ECO:0000256" key="6">
    <source>
        <dbReference type="ARBA" id="ARBA00022833"/>
    </source>
</evidence>
<dbReference type="NCBIfam" id="TIGR00344">
    <property type="entry name" value="alaS"/>
    <property type="match status" value="1"/>
</dbReference>
<feature type="binding site" evidence="11">
    <location>
        <position position="557"/>
    </location>
    <ligand>
        <name>Zn(2+)</name>
        <dbReference type="ChEBI" id="CHEBI:29105"/>
    </ligand>
</feature>
<dbReference type="SMART" id="SM00863">
    <property type="entry name" value="tRNA_SAD"/>
    <property type="match status" value="1"/>
</dbReference>
<sequence length="869" mass="99074">MNSREIREKYLRFFEGKGHTIIPSSSLIPFDDPTLLFTSAGMVQFKKFWITEGQIPYTRAVSCQKCLRAGGKDSDLENIGKTGRHHTFFEMLGNFSFGDYFKKEAIEMAWEFVIEQMKIEKQRIWASYYCEDIETLHIWKKFLPEDKIVPLGKKDNFWGPAGETGPCGPCSEIYIDFGKNDSCKNPDCKPGCDCDRFLEFWNLVFPQYNQQLNGQILPLKKRGVDTGMGLERIARIMQNTRSNYETDLFLPLLQKLEEISKVKYSQEISKFRIIVDHIRAAAFILSDGVYPNNEGRGYVLRRIIRRASFQGNAIGLKRPFLSELIDPLIAIFEGVYENLKINAEEIKITISEEEKKFLELLSSARRIFDTDIEKIKDQKISGDMIFRWYDTYGIPRDLIAELTEEKHLTPDWQAFEEILKHQQEKTRQKSVFEQKRNIIFESDTVNETIFTGYVNIENNCIVKCLYFLPEKELWELIVDRTPFYPEKGGQVGDKGIIKTDKWSFSVIDCQIDPKGVIYHIGRFASGTFQDVKIGQPAVASVSRHHRMDVSANHTATHLLHYCLRKISNNQAKQAGSYVDPEKFRFDFIFPLQINNNLLQDIETNINKLIFENYPVFINEMDYNEAIKKGSIALFTEKYGEKVRVIDIGNFHAELCGGTHVSNTSEIGIFKIVSFSSVGENLKRIEAVTRKHAYDWFNKRIHIIDQASSILKTTPENLVGSINKIKKQIQDLEKKLSVLTEKAAMDIPSTLERNRKNMVIKNTDVSIIAGRVDGLTTDQLGKIADGISSNKKGCIVFLAGEIENKVAIVCKVSADIADIAPASSIIKYVSKILGGKGGGKSHFAQGLGKDTDKIDDIISKITELIPEAMR</sequence>
<comment type="function">
    <text evidence="11">Catalyzes the attachment of alanine to tRNA(Ala) in a two-step reaction: alanine is first activated by ATP to form Ala-AMP and then transferred to the acceptor end of tRNA(Ala). Also edits incorrectly charged Ser-tRNA(Ala) and Gly-tRNA(Ala) via its editing domain.</text>
</comment>
<dbReference type="Gene3D" id="3.30.54.20">
    <property type="match status" value="1"/>
</dbReference>
<dbReference type="GO" id="GO:0004813">
    <property type="term" value="F:alanine-tRNA ligase activity"/>
    <property type="evidence" value="ECO:0007669"/>
    <property type="project" value="UniProtKB-UniRule"/>
</dbReference>
<keyword evidence="4 11" id="KW-0479">Metal-binding</keyword>
<dbReference type="SUPFAM" id="SSF55681">
    <property type="entry name" value="Class II aaRS and biotin synthetases"/>
    <property type="match status" value="1"/>
</dbReference>
<evidence type="ECO:0000256" key="2">
    <source>
        <dbReference type="ARBA" id="ARBA00022555"/>
    </source>
</evidence>
<dbReference type="Pfam" id="PF07973">
    <property type="entry name" value="tRNA_SAD"/>
    <property type="match status" value="1"/>
</dbReference>
<organism evidence="13">
    <name type="scientific">candidate division TA06 bacterium ADurb.Bin131</name>
    <dbReference type="NCBI Taxonomy" id="1852827"/>
    <lineage>
        <taxon>Bacteria</taxon>
        <taxon>Bacteria division TA06</taxon>
    </lineage>
</organism>
<proteinExistence type="inferred from homology"/>
<dbReference type="FunFam" id="3.10.310.40:FF:000001">
    <property type="entry name" value="Alanine--tRNA ligase"/>
    <property type="match status" value="1"/>
</dbReference>
<dbReference type="GO" id="GO:0002161">
    <property type="term" value="F:aminoacyl-tRNA deacylase activity"/>
    <property type="evidence" value="ECO:0007669"/>
    <property type="project" value="TreeGrafter"/>
</dbReference>
<dbReference type="FunFam" id="3.30.930.10:FF:000004">
    <property type="entry name" value="Alanine--tRNA ligase"/>
    <property type="match status" value="1"/>
</dbReference>
<dbReference type="GO" id="GO:0005524">
    <property type="term" value="F:ATP binding"/>
    <property type="evidence" value="ECO:0007669"/>
    <property type="project" value="UniProtKB-UniRule"/>
</dbReference>
<keyword evidence="3 11" id="KW-0436">Ligase</keyword>
<accession>A0A1V6CDJ1</accession>
<keyword evidence="11" id="KW-0963">Cytoplasm</keyword>
<dbReference type="EMBL" id="MWDQ01000026">
    <property type="protein sequence ID" value="OQB74926.1"/>
    <property type="molecule type" value="Genomic_DNA"/>
</dbReference>
<comment type="domain">
    <text evidence="11">Consists of three domains; the N-terminal catalytic domain, the editing domain and the C-terminal C-Ala domain. The editing domain removes incorrectly charged amino acids, while the C-Ala domain, along with tRNA(Ala), serves as a bridge to cooperatively bring together the editing and aminoacylation centers thus stimulating deacylation of misacylated tRNAs.</text>
</comment>
<dbReference type="Proteomes" id="UP000485562">
    <property type="component" value="Unassembled WGS sequence"/>
</dbReference>
<dbReference type="Gene3D" id="3.10.310.40">
    <property type="match status" value="1"/>
</dbReference>
<evidence type="ECO:0000256" key="5">
    <source>
        <dbReference type="ARBA" id="ARBA00022741"/>
    </source>
</evidence>
<feature type="domain" description="Alanyl-transfer RNA synthetases family profile" evidence="12">
    <location>
        <begin position="1"/>
        <end position="698"/>
    </location>
</feature>
<keyword evidence="9 11" id="KW-0648">Protein biosynthesis</keyword>
<dbReference type="PROSITE" id="PS50860">
    <property type="entry name" value="AA_TRNA_LIGASE_II_ALA"/>
    <property type="match status" value="1"/>
</dbReference>
<dbReference type="InterPro" id="IPR050058">
    <property type="entry name" value="Ala-tRNA_ligase"/>
</dbReference>
<evidence type="ECO:0000256" key="3">
    <source>
        <dbReference type="ARBA" id="ARBA00022598"/>
    </source>
</evidence>
<keyword evidence="8 11" id="KW-0694">RNA-binding</keyword>
<dbReference type="InterPro" id="IPR009000">
    <property type="entry name" value="Transl_B-barrel_sf"/>
</dbReference>
<evidence type="ECO:0000256" key="9">
    <source>
        <dbReference type="ARBA" id="ARBA00022917"/>
    </source>
</evidence>
<feature type="binding site" evidence="11">
    <location>
        <position position="655"/>
    </location>
    <ligand>
        <name>Zn(2+)</name>
        <dbReference type="ChEBI" id="CHEBI:29105"/>
    </ligand>
</feature>